<dbReference type="AlphaFoldDB" id="A0A7J9KKN4"/>
<proteinExistence type="predicted"/>
<accession>A0A7J9KKN4</accession>
<organism evidence="1 2">
    <name type="scientific">Gossypium schwendimanii</name>
    <name type="common">Cotton</name>
    <dbReference type="NCBI Taxonomy" id="34291"/>
    <lineage>
        <taxon>Eukaryota</taxon>
        <taxon>Viridiplantae</taxon>
        <taxon>Streptophyta</taxon>
        <taxon>Embryophyta</taxon>
        <taxon>Tracheophyta</taxon>
        <taxon>Spermatophyta</taxon>
        <taxon>Magnoliopsida</taxon>
        <taxon>eudicotyledons</taxon>
        <taxon>Gunneridae</taxon>
        <taxon>Pentapetalae</taxon>
        <taxon>rosids</taxon>
        <taxon>malvids</taxon>
        <taxon>Malvales</taxon>
        <taxon>Malvaceae</taxon>
        <taxon>Malvoideae</taxon>
        <taxon>Gossypium</taxon>
    </lineage>
</organism>
<evidence type="ECO:0000313" key="2">
    <source>
        <dbReference type="Proteomes" id="UP000593576"/>
    </source>
</evidence>
<dbReference type="Proteomes" id="UP000593576">
    <property type="component" value="Unassembled WGS sequence"/>
</dbReference>
<evidence type="ECO:0000313" key="1">
    <source>
        <dbReference type="EMBL" id="MBA0847037.1"/>
    </source>
</evidence>
<reference evidence="1 2" key="1">
    <citation type="journal article" date="2019" name="Genome Biol. Evol.">
        <title>Insights into the evolution of the New World diploid cottons (Gossypium, subgenus Houzingenia) based on genome sequencing.</title>
        <authorList>
            <person name="Grover C.E."/>
            <person name="Arick M.A. 2nd"/>
            <person name="Thrash A."/>
            <person name="Conover J.L."/>
            <person name="Sanders W.S."/>
            <person name="Peterson D.G."/>
            <person name="Frelichowski J.E."/>
            <person name="Scheffler J.A."/>
            <person name="Scheffler B.E."/>
            <person name="Wendel J.F."/>
        </authorList>
    </citation>
    <scope>NUCLEOTIDE SEQUENCE [LARGE SCALE GENOMIC DNA]</scope>
    <source>
        <strain evidence="1">1</strain>
        <tissue evidence="1">Leaf</tissue>
    </source>
</reference>
<name>A0A7J9KKN4_GOSSC</name>
<sequence length="65" mass="7580">FSTHSHLFTHSPPPNKLLTALLQCLTGALFLRQTKILNKRPRHRYCTSIWNPFEGYLKSDYGLFC</sequence>
<protein>
    <submittedName>
        <fullName evidence="1">Uncharacterized protein</fullName>
    </submittedName>
</protein>
<comment type="caution">
    <text evidence="1">The sequence shown here is derived from an EMBL/GenBank/DDBJ whole genome shotgun (WGS) entry which is preliminary data.</text>
</comment>
<keyword evidence="2" id="KW-1185">Reference proteome</keyword>
<dbReference type="EMBL" id="JABFAF010000001">
    <property type="protein sequence ID" value="MBA0847037.1"/>
    <property type="molecule type" value="Genomic_DNA"/>
</dbReference>
<feature type="non-terminal residue" evidence="1">
    <location>
        <position position="1"/>
    </location>
</feature>
<gene>
    <name evidence="1" type="ORF">Goshw_011544</name>
</gene>